<accession>A0A6J5MSB2</accession>
<evidence type="ECO:0000313" key="1">
    <source>
        <dbReference type="EMBL" id="CAB4147983.1"/>
    </source>
</evidence>
<reference evidence="1" key="1">
    <citation type="submission" date="2020-04" db="EMBL/GenBank/DDBJ databases">
        <authorList>
            <person name="Chiriac C."/>
            <person name="Salcher M."/>
            <person name="Ghai R."/>
            <person name="Kavagutti S V."/>
        </authorList>
    </citation>
    <scope>NUCLEOTIDE SEQUENCE</scope>
</reference>
<protein>
    <submittedName>
        <fullName evidence="1">Uncharacterized protein</fullName>
    </submittedName>
</protein>
<evidence type="ECO:0000313" key="2">
    <source>
        <dbReference type="EMBL" id="CAB4158232.1"/>
    </source>
</evidence>
<dbReference type="EMBL" id="LR796666">
    <property type="protein sequence ID" value="CAB4158232.1"/>
    <property type="molecule type" value="Genomic_DNA"/>
</dbReference>
<proteinExistence type="predicted"/>
<dbReference type="EMBL" id="LR796484">
    <property type="protein sequence ID" value="CAB4147983.1"/>
    <property type="molecule type" value="Genomic_DNA"/>
</dbReference>
<sequence>MGYYVDLVDADFIIPEREDVLAALREMPIKYEALMRGGSSNGEKWFSWMNNEEIEKAESARSIFDALGFDCVDYGNNTFGLVGYNSKTGQEDLFLAVVAPFVKDDSYTQWRGEDGELWRYTVSRGVLTVQTPLDVQWGYPEPFRVAHYHSTGSFEEKTFKTQTIHVDPYEDVNDQITTKLAKINA</sequence>
<gene>
    <name evidence="1" type="ORF">UFOVP429_67</name>
    <name evidence="2" type="ORF">UFOVP696_100</name>
</gene>
<name>A0A6J5MSB2_9CAUD</name>
<organism evidence="1">
    <name type="scientific">uncultured Caudovirales phage</name>
    <dbReference type="NCBI Taxonomy" id="2100421"/>
    <lineage>
        <taxon>Viruses</taxon>
        <taxon>Duplodnaviria</taxon>
        <taxon>Heunggongvirae</taxon>
        <taxon>Uroviricota</taxon>
        <taxon>Caudoviricetes</taxon>
        <taxon>Peduoviridae</taxon>
        <taxon>Maltschvirus</taxon>
        <taxon>Maltschvirus maltsch</taxon>
    </lineage>
</organism>